<proteinExistence type="predicted"/>
<evidence type="ECO:0000313" key="1">
    <source>
        <dbReference type="EMBL" id="APZ92394.1"/>
    </source>
</evidence>
<name>A0A1P8WE97_9PLAN</name>
<dbReference type="EMBL" id="CP017641">
    <property type="protein sequence ID" value="APZ92394.1"/>
    <property type="molecule type" value="Genomic_DNA"/>
</dbReference>
<dbReference type="KEGG" id="fmr:Fuma_02005"/>
<keyword evidence="2" id="KW-1185">Reference proteome</keyword>
<reference evidence="1 2" key="1">
    <citation type="journal article" date="2016" name="Front. Microbiol.">
        <title>Fuerstia marisgermanicae gen. nov., sp. nov., an Unusual Member of the Phylum Planctomycetes from the German Wadden Sea.</title>
        <authorList>
            <person name="Kohn T."/>
            <person name="Heuer A."/>
            <person name="Jogler M."/>
            <person name="Vollmers J."/>
            <person name="Boedeker C."/>
            <person name="Bunk B."/>
            <person name="Rast P."/>
            <person name="Borchert D."/>
            <person name="Glockner I."/>
            <person name="Freese H.M."/>
            <person name="Klenk H.P."/>
            <person name="Overmann J."/>
            <person name="Kaster A.K."/>
            <person name="Rohde M."/>
            <person name="Wiegand S."/>
            <person name="Jogler C."/>
        </authorList>
    </citation>
    <scope>NUCLEOTIDE SEQUENCE [LARGE SCALE GENOMIC DNA]</scope>
    <source>
        <strain evidence="1 2">NH11</strain>
    </source>
</reference>
<dbReference type="AlphaFoldDB" id="A0A1P8WE97"/>
<protein>
    <submittedName>
        <fullName evidence="1">Uncharacterized protein</fullName>
    </submittedName>
</protein>
<dbReference type="Proteomes" id="UP000187735">
    <property type="component" value="Chromosome"/>
</dbReference>
<gene>
    <name evidence="1" type="ORF">Fuma_02005</name>
</gene>
<evidence type="ECO:0000313" key="2">
    <source>
        <dbReference type="Proteomes" id="UP000187735"/>
    </source>
</evidence>
<sequence length="518" mass="58432">MMGIEPNTQKTPRWEAALMRNRFVLLFIVLLCLPSVCVAQGFIPFTLPSRNDATRPDILKKELQRATAARLRRLEAFAGAQQAWIIHTCKLTGDQQTRLKERCRQKIAASQAEWMRTGGARSDNGAYYDARPVDFVKRGGAADDVDLIHKDGIDETLAALLTRDQMAALEKGVSDRLAFLSDSMISQAINILDNEFYLTSQQRNELRVVLKPRLAVVLEESPGRNAQYAEPVNAWVFKLIRTADELIALSELQIEWAKDIRSRGADFNYYGSQYMINAQNLPSGKPWREELKELGQLQRDRISKAVQRCVAVAATGGELSAEDRQRIRLAGKGVADQVVTDWLRTERERLSAREETMRNGDPAEAQSLQSSQPIVWVRHVSVIEHSPLWHHTLSKLSDAGQKSFAVRQHARNRADAEALVAMMDREMWLTPTQRSELIGDVLKRLPDDGLSTSHGGYFPDQAMLVYLMYEASNQENFGGLTPLQQQIWTMMKGHFTPSEDGLYQSPSVHLGWAFEVAK</sequence>
<organism evidence="1 2">
    <name type="scientific">Fuerstiella marisgermanici</name>
    <dbReference type="NCBI Taxonomy" id="1891926"/>
    <lineage>
        <taxon>Bacteria</taxon>
        <taxon>Pseudomonadati</taxon>
        <taxon>Planctomycetota</taxon>
        <taxon>Planctomycetia</taxon>
        <taxon>Planctomycetales</taxon>
        <taxon>Planctomycetaceae</taxon>
        <taxon>Fuerstiella</taxon>
    </lineage>
</organism>
<accession>A0A1P8WE97</accession>